<accession>A0ABT9J107</accession>
<protein>
    <submittedName>
        <fullName evidence="1">Uncharacterized protein</fullName>
    </submittedName>
</protein>
<sequence length="48" mass="5790">MNWEEIRKEYETTDITLKGLAEKHELKLGTLKSRKSREKWKKDATLKK</sequence>
<keyword evidence="2" id="KW-1185">Reference proteome</keyword>
<dbReference type="RefSeq" id="WP_305992414.1">
    <property type="nucleotide sequence ID" value="NZ_JAVAMP010000006.1"/>
</dbReference>
<evidence type="ECO:0000313" key="2">
    <source>
        <dbReference type="Proteomes" id="UP001231941"/>
    </source>
</evidence>
<proteinExistence type="predicted"/>
<evidence type="ECO:0000313" key="1">
    <source>
        <dbReference type="EMBL" id="MDP5275102.1"/>
    </source>
</evidence>
<comment type="caution">
    <text evidence="1">The sequence shown here is derived from an EMBL/GenBank/DDBJ whole genome shotgun (WGS) entry which is preliminary data.</text>
</comment>
<organism evidence="1 2">
    <name type="scientific">Chengkuizengella axinellae</name>
    <dbReference type="NCBI Taxonomy" id="3064388"/>
    <lineage>
        <taxon>Bacteria</taxon>
        <taxon>Bacillati</taxon>
        <taxon>Bacillota</taxon>
        <taxon>Bacilli</taxon>
        <taxon>Bacillales</taxon>
        <taxon>Paenibacillaceae</taxon>
        <taxon>Chengkuizengella</taxon>
    </lineage>
</organism>
<reference evidence="1 2" key="1">
    <citation type="submission" date="2023-08" db="EMBL/GenBank/DDBJ databases">
        <authorList>
            <person name="Park J.-S."/>
        </authorList>
    </citation>
    <scope>NUCLEOTIDE SEQUENCE [LARGE SCALE GENOMIC DNA]</scope>
    <source>
        <strain evidence="1 2">2205SS18-9</strain>
    </source>
</reference>
<dbReference type="EMBL" id="JAVAMP010000006">
    <property type="protein sequence ID" value="MDP5275102.1"/>
    <property type="molecule type" value="Genomic_DNA"/>
</dbReference>
<gene>
    <name evidence="1" type="ORF">Q5Y73_13375</name>
</gene>
<name>A0ABT9J107_9BACL</name>
<dbReference type="Proteomes" id="UP001231941">
    <property type="component" value="Unassembled WGS sequence"/>
</dbReference>